<name>U6MHH4_EIMMA</name>
<evidence type="ECO:0000313" key="2">
    <source>
        <dbReference type="Proteomes" id="UP000030763"/>
    </source>
</evidence>
<evidence type="ECO:0000313" key="1">
    <source>
        <dbReference type="EMBL" id="CDJ61919.1"/>
    </source>
</evidence>
<reference evidence="1" key="2">
    <citation type="submission" date="2013-10" db="EMBL/GenBank/DDBJ databases">
        <authorList>
            <person name="Aslett M."/>
        </authorList>
    </citation>
    <scope>NUCLEOTIDE SEQUENCE [LARGE SCALE GENOMIC DNA]</scope>
    <source>
        <strain evidence="1">Weybridge</strain>
    </source>
</reference>
<dbReference type="VEuPathDB" id="ToxoDB:EMWEY_00046400"/>
<reference evidence="1" key="1">
    <citation type="submission" date="2013-10" db="EMBL/GenBank/DDBJ databases">
        <title>Genomic analysis of the causative agents of coccidiosis in chickens.</title>
        <authorList>
            <person name="Reid A.J."/>
            <person name="Blake D."/>
            <person name="Billington K."/>
            <person name="Browne H."/>
            <person name="Dunn M."/>
            <person name="Hung S."/>
            <person name="Kawahara F."/>
            <person name="Miranda-Saavedra D."/>
            <person name="Mourier T."/>
            <person name="Nagra H."/>
            <person name="Otto T.D."/>
            <person name="Rawlings N."/>
            <person name="Sanchez A."/>
            <person name="Sanders M."/>
            <person name="Subramaniam C."/>
            <person name="Tay Y."/>
            <person name="Dear P."/>
            <person name="Doerig C."/>
            <person name="Gruber A."/>
            <person name="Parkinson J."/>
            <person name="Shirley M."/>
            <person name="Wan K.L."/>
            <person name="Berriman M."/>
            <person name="Tomley F."/>
            <person name="Pain A."/>
        </authorList>
    </citation>
    <scope>NUCLEOTIDE SEQUENCE [LARGE SCALE GENOMIC DNA]</scope>
    <source>
        <strain evidence="1">Weybridge</strain>
    </source>
</reference>
<organism evidence="1 2">
    <name type="scientific">Eimeria maxima</name>
    <name type="common">Coccidian parasite</name>
    <dbReference type="NCBI Taxonomy" id="5804"/>
    <lineage>
        <taxon>Eukaryota</taxon>
        <taxon>Sar</taxon>
        <taxon>Alveolata</taxon>
        <taxon>Apicomplexa</taxon>
        <taxon>Conoidasida</taxon>
        <taxon>Coccidia</taxon>
        <taxon>Eucoccidiorida</taxon>
        <taxon>Eimeriorina</taxon>
        <taxon>Eimeriidae</taxon>
        <taxon>Eimeria</taxon>
    </lineage>
</organism>
<sequence>MGRLWLPADERRGACLLYSCSCDCSDAKRKRRLKQEQFSCATDPSDYKDCLTCRREENGGSYVSTERVGLSSAEAYVEWCDGCWCERAMNMGRLWLPADERRGACLMYSRSSLTSDAKRKRRLKQEQFSCATDPSVMKDCLTCRREEKDGSSLSLGIE</sequence>
<dbReference type="RefSeq" id="XP_013338569.1">
    <property type="nucleotide sequence ID" value="XM_013483115.1"/>
</dbReference>
<dbReference type="GeneID" id="25338626"/>
<dbReference type="EMBL" id="HG722282">
    <property type="protein sequence ID" value="CDJ61919.1"/>
    <property type="molecule type" value="Genomic_DNA"/>
</dbReference>
<accession>U6MHH4</accession>
<dbReference type="AlphaFoldDB" id="U6MHH4"/>
<gene>
    <name evidence="1" type="ORF">EMWEY_00046400</name>
</gene>
<protein>
    <submittedName>
        <fullName evidence="1">Uncharacterized protein</fullName>
    </submittedName>
</protein>
<dbReference type="Proteomes" id="UP000030763">
    <property type="component" value="Unassembled WGS sequence"/>
</dbReference>
<proteinExistence type="predicted"/>
<keyword evidence="2" id="KW-1185">Reference proteome</keyword>